<feature type="domain" description="HTH cro/C1-type" evidence="1">
    <location>
        <begin position="6"/>
        <end position="60"/>
    </location>
</feature>
<organism evidence="2">
    <name type="scientific">viral metagenome</name>
    <dbReference type="NCBI Taxonomy" id="1070528"/>
    <lineage>
        <taxon>unclassified sequences</taxon>
        <taxon>metagenomes</taxon>
        <taxon>organismal metagenomes</taxon>
    </lineage>
</organism>
<sequence>MTQPTLRELRKSLGLTQAQLAAMVGLAPSTLTRYELGRWPIPPHIIERLRQQVGVTIAANTISGRMTERQPPRVGGRPRATIPIGGGGDMETNRLLLAGMAAMTVLTDWRREWFRDPDVWRKCLRVGGARIGNPNGWRGMQ</sequence>
<accession>A0A6M3LPI6</accession>
<protein>
    <submittedName>
        <fullName evidence="2">Putative DNA binding, helix-turn-helix domain containing protein</fullName>
    </submittedName>
</protein>
<dbReference type="InterPro" id="IPR001387">
    <property type="entry name" value="Cro/C1-type_HTH"/>
</dbReference>
<dbReference type="Pfam" id="PF01381">
    <property type="entry name" value="HTH_3"/>
    <property type="match status" value="1"/>
</dbReference>
<dbReference type="SUPFAM" id="SSF47413">
    <property type="entry name" value="lambda repressor-like DNA-binding domains"/>
    <property type="match status" value="1"/>
</dbReference>
<gene>
    <name evidence="2" type="ORF">MM415B06522_0008</name>
</gene>
<dbReference type="PROSITE" id="PS50943">
    <property type="entry name" value="HTH_CROC1"/>
    <property type="match status" value="1"/>
</dbReference>
<evidence type="ECO:0000259" key="1">
    <source>
        <dbReference type="PROSITE" id="PS50943"/>
    </source>
</evidence>
<dbReference type="Gene3D" id="1.10.260.40">
    <property type="entry name" value="lambda repressor-like DNA-binding domains"/>
    <property type="match status" value="1"/>
</dbReference>
<proteinExistence type="predicted"/>
<reference evidence="2" key="1">
    <citation type="submission" date="2020-03" db="EMBL/GenBank/DDBJ databases">
        <title>The deep terrestrial virosphere.</title>
        <authorList>
            <person name="Holmfeldt K."/>
            <person name="Nilsson E."/>
            <person name="Simone D."/>
            <person name="Lopez-Fernandez M."/>
            <person name="Wu X."/>
            <person name="de Brujin I."/>
            <person name="Lundin D."/>
            <person name="Andersson A."/>
            <person name="Bertilsson S."/>
            <person name="Dopson M."/>
        </authorList>
    </citation>
    <scope>NUCLEOTIDE SEQUENCE</scope>
    <source>
        <strain evidence="2">MM415B06522</strain>
    </source>
</reference>
<dbReference type="GO" id="GO:0003677">
    <property type="term" value="F:DNA binding"/>
    <property type="evidence" value="ECO:0007669"/>
    <property type="project" value="InterPro"/>
</dbReference>
<dbReference type="AlphaFoldDB" id="A0A6M3LPI6"/>
<dbReference type="CDD" id="cd00093">
    <property type="entry name" value="HTH_XRE"/>
    <property type="match status" value="1"/>
</dbReference>
<name>A0A6M3LPI6_9ZZZZ</name>
<dbReference type="InterPro" id="IPR010982">
    <property type="entry name" value="Lambda_DNA-bd_dom_sf"/>
</dbReference>
<evidence type="ECO:0000313" key="2">
    <source>
        <dbReference type="EMBL" id="QJA97186.1"/>
    </source>
</evidence>
<dbReference type="EMBL" id="MT143470">
    <property type="protein sequence ID" value="QJA97186.1"/>
    <property type="molecule type" value="Genomic_DNA"/>
</dbReference>
<dbReference type="SMART" id="SM00530">
    <property type="entry name" value="HTH_XRE"/>
    <property type="match status" value="1"/>
</dbReference>